<gene>
    <name evidence="1" type="ORF">P175DRAFT_0531951</name>
</gene>
<accession>A0A2T5LWF3</accession>
<name>A0A2T5LWF3_9EURO</name>
<organism evidence="1 2">
    <name type="scientific">Aspergillus ochraceoroseus IBT 24754</name>
    <dbReference type="NCBI Taxonomy" id="1392256"/>
    <lineage>
        <taxon>Eukaryota</taxon>
        <taxon>Fungi</taxon>
        <taxon>Dikarya</taxon>
        <taxon>Ascomycota</taxon>
        <taxon>Pezizomycotina</taxon>
        <taxon>Eurotiomycetes</taxon>
        <taxon>Eurotiomycetidae</taxon>
        <taxon>Eurotiales</taxon>
        <taxon>Aspergillaceae</taxon>
        <taxon>Aspergillus</taxon>
        <taxon>Aspergillus subgen. Nidulantes</taxon>
    </lineage>
</organism>
<dbReference type="VEuPathDB" id="FungiDB:P175DRAFT_0531951"/>
<dbReference type="EMBL" id="MSFN02000004">
    <property type="protein sequence ID" value="PTU20611.1"/>
    <property type="molecule type" value="Genomic_DNA"/>
</dbReference>
<dbReference type="RefSeq" id="XP_040752003.1">
    <property type="nucleotide sequence ID" value="XM_040899921.1"/>
</dbReference>
<comment type="caution">
    <text evidence="1">The sequence shown here is derived from an EMBL/GenBank/DDBJ whole genome shotgun (WGS) entry which is preliminary data.</text>
</comment>
<protein>
    <submittedName>
        <fullName evidence="1">Uncharacterized protein</fullName>
    </submittedName>
</protein>
<evidence type="ECO:0000313" key="2">
    <source>
        <dbReference type="Proteomes" id="UP000244073"/>
    </source>
</evidence>
<dbReference type="AlphaFoldDB" id="A0A2T5LWF3"/>
<dbReference type="Proteomes" id="UP000244073">
    <property type="component" value="Unassembled WGS sequence"/>
</dbReference>
<proteinExistence type="predicted"/>
<reference evidence="1 2" key="1">
    <citation type="journal article" date="2018" name="Proc. Natl. Acad. Sci. U.S.A.">
        <title>Linking secondary metabolites to gene clusters through genome sequencing of six diverse Aspergillus species.</title>
        <authorList>
            <person name="Kaerboelling I."/>
            <person name="Vesth T.C."/>
            <person name="Frisvad J.C."/>
            <person name="Nybo J.L."/>
            <person name="Theobald S."/>
            <person name="Kuo A."/>
            <person name="Bowyer P."/>
            <person name="Matsuda Y."/>
            <person name="Mondo S."/>
            <person name="Lyhne E.K."/>
            <person name="Kogle M.E."/>
            <person name="Clum A."/>
            <person name="Lipzen A."/>
            <person name="Salamov A."/>
            <person name="Ngan C.Y."/>
            <person name="Daum C."/>
            <person name="Chiniquy J."/>
            <person name="Barry K."/>
            <person name="LaButti K."/>
            <person name="Haridas S."/>
            <person name="Simmons B.A."/>
            <person name="Magnuson J.K."/>
            <person name="Mortensen U.H."/>
            <person name="Larsen T.O."/>
            <person name="Grigoriev I.V."/>
            <person name="Baker S.E."/>
            <person name="Andersen M.R."/>
        </authorList>
    </citation>
    <scope>NUCLEOTIDE SEQUENCE [LARGE SCALE GENOMIC DNA]</scope>
    <source>
        <strain evidence="1 2">IBT 24754</strain>
    </source>
</reference>
<dbReference type="OrthoDB" id="5234589at2759"/>
<sequence>MDRTLPEHQAITAVVPTVPVKCNDQPGRFPLRESTHFVLRLSDKRLEGIMRSVIGISYDFHRPWPFWYFVGKIMSKALFGTEHENQLELLNSARVHNREFILFSNAHRPDSRQQGDKASGRERQIRVVHVECTYPKRGVEMELGWTPAREDVCQLVQHLLDYREANPARPRRRIWLVTMDSTPVDHRMDV</sequence>
<evidence type="ECO:0000313" key="1">
    <source>
        <dbReference type="EMBL" id="PTU20611.1"/>
    </source>
</evidence>
<dbReference type="GeneID" id="63816803"/>